<dbReference type="GO" id="GO:0006954">
    <property type="term" value="P:inflammatory response"/>
    <property type="evidence" value="ECO:0007669"/>
    <property type="project" value="UniProtKB-KW"/>
</dbReference>
<feature type="transmembrane region" description="Helical" evidence="11">
    <location>
        <begin position="395"/>
        <end position="418"/>
    </location>
</feature>
<dbReference type="AlphaFoldDB" id="A0A9D2XV52"/>
<keyword evidence="10" id="KW-0395">Inflammatory response</keyword>
<dbReference type="GO" id="GO:0030368">
    <property type="term" value="F:interleukin-17 receptor activity"/>
    <property type="evidence" value="ECO:0007669"/>
    <property type="project" value="InterPro"/>
</dbReference>
<proteinExistence type="predicted"/>
<dbReference type="InterPro" id="IPR027841">
    <property type="entry name" value="IL-17_rcpt_C/E_N"/>
</dbReference>
<evidence type="ECO:0000313" key="15">
    <source>
        <dbReference type="Proteomes" id="UP000822369"/>
    </source>
</evidence>
<evidence type="ECO:0000256" key="8">
    <source>
        <dbReference type="ARBA" id="ARBA00023170"/>
    </source>
</evidence>
<evidence type="ECO:0000256" key="3">
    <source>
        <dbReference type="ARBA" id="ARBA00022475"/>
    </source>
</evidence>
<name>A0A9D2XV52_NOTFU</name>
<dbReference type="EMBL" id="JAAVVJ010000014">
    <property type="protein sequence ID" value="KAF7207814.1"/>
    <property type="molecule type" value="Genomic_DNA"/>
</dbReference>
<dbReference type="PANTHER" id="PTHR15583:SF12">
    <property type="entry name" value="INTERLEUKIN-17 RECEPTOR C"/>
    <property type="match status" value="1"/>
</dbReference>
<dbReference type="PANTHER" id="PTHR15583">
    <property type="entry name" value="INTERLEUKIN-17 RECEPTOR"/>
    <property type="match status" value="1"/>
</dbReference>
<dbReference type="Pfam" id="PF08357">
    <property type="entry name" value="SEFIR"/>
    <property type="match status" value="1"/>
</dbReference>
<evidence type="ECO:0000256" key="6">
    <source>
        <dbReference type="ARBA" id="ARBA00022989"/>
    </source>
</evidence>
<dbReference type="InterPro" id="IPR039465">
    <property type="entry name" value="IL-17_rcpt-like"/>
</dbReference>
<keyword evidence="7 11" id="KW-0472">Membrane</keyword>
<dbReference type="PROSITE" id="PS51534">
    <property type="entry name" value="SEFIR"/>
    <property type="match status" value="1"/>
</dbReference>
<accession>A0A9D2XV52</accession>
<evidence type="ECO:0000256" key="11">
    <source>
        <dbReference type="SAM" id="Phobius"/>
    </source>
</evidence>
<evidence type="ECO:0000256" key="2">
    <source>
        <dbReference type="ARBA" id="ARBA00004479"/>
    </source>
</evidence>
<evidence type="ECO:0000256" key="1">
    <source>
        <dbReference type="ARBA" id="ARBA00004162"/>
    </source>
</evidence>
<sequence length="618" mass="69952">MSPPEWIWGILLALHGSAWALEVSKYDRDTVICSQGLSDCILKNEFFKANNNVAFQKLKPGFKLCKDRKAYVLCLEIELELHIPLDSVREDEVQSGDDDEADRDETTAEQASVTACYQIPRGLSTCKKVEFTINHTALAQQNQTKVSIVITQSNGINYGNQIIILTTLTTAEDIFAPSLNEVCSFKRQKHIHVPECQVPRVNFVLNLTTNQVELQFSGRSKTSPALCLQYEKNGICQEPSQNTIPFYSVAPCLCIQAWYKTDQVSRRIEKCPFNGCFPKISNQTLRHHLQQNMWNNVTVDMRLSKMTNGDMMLLWNISAPCRLEGEVHLCHKNCKERKDSRLLSNDTWKQNIKGLWVNEVAFESIDEQISHCVMVRIQGLDHEFGKICTNDAGRWHWSLLVVGVLLLVCLTALMICVLHDYVKKWAWSWPHGGFVKIGRKGHLVLLSPPDVDDGVAESVHQLGSLLCSQGFSVSVDQFSRKEQCSQGPLLWFHSQMLKLDRMGGRVVLVVTPKASQRAEEWSRLNRDGAAKMTQQFLSPYSDLFTASLCLIHKHKSLGKAAERFLLVKFDSSNQKSLPELLRGLPLFQLPSQTQSLLTELTVVETNMGPGGWMWRGCR</sequence>
<comment type="caution">
    <text evidence="14">The sequence shown here is derived from an EMBL/GenBank/DDBJ whole genome shotgun (WGS) entry which is preliminary data.</text>
</comment>
<reference evidence="14" key="1">
    <citation type="submission" date="2020-03" db="EMBL/GenBank/DDBJ databases">
        <title>Intra-Species Differences in Population Size shape Life History and Genome Evolution.</title>
        <authorList>
            <person name="Willemsen D."/>
            <person name="Cui R."/>
            <person name="Valenzano D.R."/>
        </authorList>
    </citation>
    <scope>NUCLEOTIDE SEQUENCE</scope>
    <source>
        <strain evidence="14">GRZ</strain>
        <tissue evidence="14">Whole</tissue>
    </source>
</reference>
<evidence type="ECO:0000256" key="5">
    <source>
        <dbReference type="ARBA" id="ARBA00022729"/>
    </source>
</evidence>
<evidence type="ECO:0000256" key="12">
    <source>
        <dbReference type="SAM" id="SignalP"/>
    </source>
</evidence>
<evidence type="ECO:0000259" key="13">
    <source>
        <dbReference type="PROSITE" id="PS51534"/>
    </source>
</evidence>
<keyword evidence="8" id="KW-0675">Receptor</keyword>
<evidence type="ECO:0000256" key="10">
    <source>
        <dbReference type="ARBA" id="ARBA00023198"/>
    </source>
</evidence>
<comment type="subcellular location">
    <subcellularLocation>
        <location evidence="1">Cell membrane</location>
        <topology evidence="1">Single-pass membrane protein</topology>
    </subcellularLocation>
    <subcellularLocation>
        <location evidence="2">Membrane</location>
        <topology evidence="2">Single-pass type I membrane protein</topology>
    </subcellularLocation>
</comment>
<evidence type="ECO:0000256" key="9">
    <source>
        <dbReference type="ARBA" id="ARBA00023180"/>
    </source>
</evidence>
<evidence type="ECO:0000256" key="4">
    <source>
        <dbReference type="ARBA" id="ARBA00022692"/>
    </source>
</evidence>
<keyword evidence="6 11" id="KW-1133">Transmembrane helix</keyword>
<dbReference type="GO" id="GO:0005886">
    <property type="term" value="C:plasma membrane"/>
    <property type="evidence" value="ECO:0007669"/>
    <property type="project" value="UniProtKB-SubCell"/>
</dbReference>
<feature type="chain" id="PRO_5038393642" evidence="12">
    <location>
        <begin position="21"/>
        <end position="618"/>
    </location>
</feature>
<feature type="signal peptide" evidence="12">
    <location>
        <begin position="1"/>
        <end position="20"/>
    </location>
</feature>
<dbReference type="Gene3D" id="3.40.50.11530">
    <property type="match status" value="1"/>
</dbReference>
<evidence type="ECO:0000256" key="7">
    <source>
        <dbReference type="ARBA" id="ARBA00023136"/>
    </source>
</evidence>
<dbReference type="InterPro" id="IPR013568">
    <property type="entry name" value="SEFIR_dom"/>
</dbReference>
<organism evidence="14 15">
    <name type="scientific">Nothobranchius furzeri</name>
    <name type="common">Turquoise killifish</name>
    <dbReference type="NCBI Taxonomy" id="105023"/>
    <lineage>
        <taxon>Eukaryota</taxon>
        <taxon>Metazoa</taxon>
        <taxon>Chordata</taxon>
        <taxon>Craniata</taxon>
        <taxon>Vertebrata</taxon>
        <taxon>Euteleostomi</taxon>
        <taxon>Actinopterygii</taxon>
        <taxon>Neopterygii</taxon>
        <taxon>Teleostei</taxon>
        <taxon>Neoteleostei</taxon>
        <taxon>Acanthomorphata</taxon>
        <taxon>Ovalentaria</taxon>
        <taxon>Atherinomorphae</taxon>
        <taxon>Cyprinodontiformes</taxon>
        <taxon>Nothobranchiidae</taxon>
        <taxon>Nothobranchius</taxon>
    </lineage>
</organism>
<gene>
    <name evidence="14" type="ORF">G4P62_009966</name>
</gene>
<dbReference type="Proteomes" id="UP000822369">
    <property type="component" value="Chromosome 14"/>
</dbReference>
<protein>
    <submittedName>
        <fullName evidence="14">Transcript variant X3</fullName>
    </submittedName>
</protein>
<dbReference type="OrthoDB" id="9949622at2759"/>
<keyword evidence="4 11" id="KW-0812">Transmembrane</keyword>
<dbReference type="Pfam" id="PF15037">
    <property type="entry name" value="IL17_R_N"/>
    <property type="match status" value="1"/>
</dbReference>
<keyword evidence="9" id="KW-0325">Glycoprotein</keyword>
<keyword evidence="5 12" id="KW-0732">Signal</keyword>
<feature type="domain" description="SEFIR" evidence="13">
    <location>
        <begin position="440"/>
        <end position="598"/>
    </location>
</feature>
<keyword evidence="3" id="KW-1003">Cell membrane</keyword>
<evidence type="ECO:0000313" key="14">
    <source>
        <dbReference type="EMBL" id="KAF7207814.1"/>
    </source>
</evidence>